<dbReference type="AlphaFoldDB" id="A0AAQ3H3T1"/>
<sequence>MSPKNLKRLETSYISKKLGIDEDDVKSFRFSTIFSAGSVSLSFKSVSKKRLNKRLGEAEADRVLKRWKKLMKPLRKDLKRLIDDYLSSGKTNRYGLCVRNAVGQNFNCTWRNARKERKWQPMQMRRKLLAHMLQGLESRAVYDYVACHDGVCALEHDGFVSLSKLSDDDWKHPYLRIVLKNEVYT</sequence>
<dbReference type="EMBL" id="CP118390">
    <property type="protein sequence ID" value="WDU91129.1"/>
    <property type="molecule type" value="Genomic_DNA"/>
</dbReference>
<accession>A0AAQ3H3T1</accession>
<gene>
    <name evidence="1" type="ORF">PWJ79_00180</name>
</gene>
<dbReference type="GeneID" id="72526932"/>
<protein>
    <submittedName>
        <fullName evidence="1">Uncharacterized protein</fullName>
    </submittedName>
</protein>
<name>A0AAQ3H3T1_EDWPI</name>
<evidence type="ECO:0000313" key="2">
    <source>
        <dbReference type="Proteomes" id="UP001223683"/>
    </source>
</evidence>
<organism evidence="1 2">
    <name type="scientific">Edwardsiella piscicida</name>
    <dbReference type="NCBI Taxonomy" id="1263550"/>
    <lineage>
        <taxon>Bacteria</taxon>
        <taxon>Pseudomonadati</taxon>
        <taxon>Pseudomonadota</taxon>
        <taxon>Gammaproteobacteria</taxon>
        <taxon>Enterobacterales</taxon>
        <taxon>Hafniaceae</taxon>
        <taxon>Edwardsiella</taxon>
    </lineage>
</organism>
<dbReference type="RefSeq" id="WP_012846919.1">
    <property type="nucleotide sequence ID" value="NC_013508.1"/>
</dbReference>
<evidence type="ECO:0000313" key="1">
    <source>
        <dbReference type="EMBL" id="WDU91129.1"/>
    </source>
</evidence>
<proteinExistence type="predicted"/>
<reference evidence="1" key="1">
    <citation type="submission" date="2022-10" db="EMBL/GenBank/DDBJ databases">
        <title>Complete genome of Ep21-8.</title>
        <authorList>
            <person name="Kang Y.-R."/>
            <person name="Kim D.-H."/>
        </authorList>
    </citation>
    <scope>NUCLEOTIDE SEQUENCE</scope>
    <source>
        <strain evidence="1">Ep21-8</strain>
    </source>
</reference>
<dbReference type="Proteomes" id="UP001223683">
    <property type="component" value="Chromosome"/>
</dbReference>